<accession>A0A4R5Q5X2</accession>
<dbReference type="EMBL" id="SMSJ01000136">
    <property type="protein sequence ID" value="TDH58274.1"/>
    <property type="molecule type" value="Genomic_DNA"/>
</dbReference>
<comment type="caution">
    <text evidence="2">The sequence shown here is derived from an EMBL/GenBank/DDBJ whole genome shotgun (WGS) entry which is preliminary data.</text>
</comment>
<dbReference type="AlphaFoldDB" id="A0A4R5Q5X2"/>
<dbReference type="RefSeq" id="WP_133292893.1">
    <property type="nucleotide sequence ID" value="NZ_SMSJ01000136.1"/>
</dbReference>
<sequence>MAEGSVAGYAAAGGGAAAGRGGASLGAIGRALHERGVPRPRGGSTWTHTTVARVLARAAI</sequence>
<reference evidence="2 3" key="1">
    <citation type="journal article" date="2016" name="J. Microbiol.">
        <title>Dankookia rubra gen. nov., sp. nov., an alphaproteobacterium isolated from sediment of a shallow stream.</title>
        <authorList>
            <person name="Kim W.H."/>
            <person name="Kim D.H."/>
            <person name="Kang K."/>
            <person name="Ahn T.Y."/>
        </authorList>
    </citation>
    <scope>NUCLEOTIDE SEQUENCE [LARGE SCALE GENOMIC DNA]</scope>
    <source>
        <strain evidence="2 3">JCM30602</strain>
    </source>
</reference>
<proteinExistence type="predicted"/>
<dbReference type="Pfam" id="PF07508">
    <property type="entry name" value="Recombinase"/>
    <property type="match status" value="1"/>
</dbReference>
<organism evidence="2 3">
    <name type="scientific">Dankookia rubra</name>
    <dbReference type="NCBI Taxonomy" id="1442381"/>
    <lineage>
        <taxon>Bacteria</taxon>
        <taxon>Pseudomonadati</taxon>
        <taxon>Pseudomonadota</taxon>
        <taxon>Alphaproteobacteria</taxon>
        <taxon>Acetobacterales</taxon>
        <taxon>Roseomonadaceae</taxon>
        <taxon>Dankookia</taxon>
    </lineage>
</organism>
<evidence type="ECO:0000313" key="2">
    <source>
        <dbReference type="EMBL" id="TDH58274.1"/>
    </source>
</evidence>
<evidence type="ECO:0000259" key="1">
    <source>
        <dbReference type="Pfam" id="PF07508"/>
    </source>
</evidence>
<dbReference type="GO" id="GO:0003677">
    <property type="term" value="F:DNA binding"/>
    <property type="evidence" value="ECO:0007669"/>
    <property type="project" value="InterPro"/>
</dbReference>
<dbReference type="InterPro" id="IPR011109">
    <property type="entry name" value="DNA_bind_recombinase_dom"/>
</dbReference>
<name>A0A4R5Q5X2_9PROT</name>
<keyword evidence="3" id="KW-1185">Reference proteome</keyword>
<protein>
    <recommendedName>
        <fullName evidence="1">Recombinase domain-containing protein</fullName>
    </recommendedName>
</protein>
<gene>
    <name evidence="2" type="ORF">E2C06_33460</name>
</gene>
<evidence type="ECO:0000313" key="3">
    <source>
        <dbReference type="Proteomes" id="UP000295096"/>
    </source>
</evidence>
<feature type="domain" description="Recombinase" evidence="1">
    <location>
        <begin position="22"/>
        <end position="57"/>
    </location>
</feature>
<dbReference type="Proteomes" id="UP000295096">
    <property type="component" value="Unassembled WGS sequence"/>
</dbReference>
<dbReference type="GO" id="GO:0000150">
    <property type="term" value="F:DNA strand exchange activity"/>
    <property type="evidence" value="ECO:0007669"/>
    <property type="project" value="InterPro"/>
</dbReference>